<evidence type="ECO:0000313" key="2">
    <source>
        <dbReference type="EMBL" id="CAL1240492.1"/>
    </source>
</evidence>
<feature type="transmembrane region" description="Helical" evidence="1">
    <location>
        <begin position="235"/>
        <end position="254"/>
    </location>
</feature>
<keyword evidence="1" id="KW-0472">Membrane</keyword>
<feature type="transmembrane region" description="Helical" evidence="1">
    <location>
        <begin position="21"/>
        <end position="51"/>
    </location>
</feature>
<dbReference type="RefSeq" id="WP_348757085.1">
    <property type="nucleotide sequence ID" value="NZ_OZ026884.1"/>
</dbReference>
<evidence type="ECO:0000256" key="1">
    <source>
        <dbReference type="SAM" id="Phobius"/>
    </source>
</evidence>
<protein>
    <recommendedName>
        <fullName evidence="4">Bestrophin, RFP-TM, chloride channel</fullName>
    </recommendedName>
</protein>
<evidence type="ECO:0000313" key="3">
    <source>
        <dbReference type="Proteomes" id="UP001497493"/>
    </source>
</evidence>
<keyword evidence="1" id="KW-1133">Transmembrane helix</keyword>
<feature type="transmembrane region" description="Helical" evidence="1">
    <location>
        <begin position="203"/>
        <end position="223"/>
    </location>
</feature>
<keyword evidence="1" id="KW-0812">Transmembrane</keyword>
<organism evidence="2 3">
    <name type="scientific">Candidatus Methylocalor cossyra</name>
    <dbReference type="NCBI Taxonomy" id="3108543"/>
    <lineage>
        <taxon>Bacteria</taxon>
        <taxon>Pseudomonadati</taxon>
        <taxon>Pseudomonadota</taxon>
        <taxon>Gammaproteobacteria</taxon>
        <taxon>Methylococcales</taxon>
        <taxon>Methylococcaceae</taxon>
        <taxon>Candidatus Methylocalor</taxon>
    </lineage>
</organism>
<proteinExistence type="predicted"/>
<sequence>MPGFHLLAATRTLEKTMPFVLYRLLLCLAVTLGYVLATLLGAGFAIALASLSRNPTVLAPLGAVLGFGGFGFLMYRLRPLWLHGVEARHLALLAAQAGGRPIPDGKAQLDHGGQRVAQSFPSPASLCHFDRLLRQALAEVPAPPAAGALGTLQGWLTRRLSSLNHRTVLARHLGSEAGNPWRDAVQGVLAQARHGPYLVRYRLYGILFEGVGIAAVFPLMLAAVRMLTTPLPIQLGLWAYLFATLLTWVFKAAFLEPIAEAALLASFLPLAAEPGDATARAELERRSSAFGKLLENAG</sequence>
<reference evidence="2 3" key="1">
    <citation type="submission" date="2024-04" db="EMBL/GenBank/DDBJ databases">
        <authorList>
            <person name="Cremers G."/>
        </authorList>
    </citation>
    <scope>NUCLEOTIDE SEQUENCE [LARGE SCALE GENOMIC DNA]</scope>
    <source>
        <strain evidence="2">MeCH1-AG</strain>
    </source>
</reference>
<dbReference type="Proteomes" id="UP001497493">
    <property type="component" value="Chromosome"/>
</dbReference>
<feature type="transmembrane region" description="Helical" evidence="1">
    <location>
        <begin position="57"/>
        <end position="75"/>
    </location>
</feature>
<accession>A0ABM9NIT5</accession>
<evidence type="ECO:0008006" key="4">
    <source>
        <dbReference type="Google" id="ProtNLM"/>
    </source>
</evidence>
<name>A0ABM9NIT5_9GAMM</name>
<gene>
    <name evidence="2" type="ORF">MECH1_V1_1716</name>
</gene>
<dbReference type="EMBL" id="OZ026884">
    <property type="protein sequence ID" value="CAL1240492.1"/>
    <property type="molecule type" value="Genomic_DNA"/>
</dbReference>
<keyword evidence="3" id="KW-1185">Reference proteome</keyword>